<dbReference type="Gene3D" id="1.10.10.10">
    <property type="entry name" value="Winged helix-like DNA-binding domain superfamily/Winged helix DNA-binding domain"/>
    <property type="match status" value="1"/>
</dbReference>
<dbReference type="InterPro" id="IPR001845">
    <property type="entry name" value="HTH_ArsR_DNA-bd_dom"/>
</dbReference>
<gene>
    <name evidence="3" type="ORF">E5139_14880</name>
</gene>
<dbReference type="SUPFAM" id="SSF46785">
    <property type="entry name" value="Winged helix' DNA-binding domain"/>
    <property type="match status" value="1"/>
</dbReference>
<dbReference type="OMA" id="YVCALLC"/>
<dbReference type="InterPro" id="IPR036388">
    <property type="entry name" value="WH-like_DNA-bd_sf"/>
</dbReference>
<name>A0A4D6KGK0_9EURY</name>
<dbReference type="SMART" id="SM00418">
    <property type="entry name" value="HTH_ARSR"/>
    <property type="match status" value="1"/>
</dbReference>
<feature type="compositionally biased region" description="Basic and acidic residues" evidence="1">
    <location>
        <begin position="14"/>
        <end position="23"/>
    </location>
</feature>
<dbReference type="RefSeq" id="WP_015763305.1">
    <property type="nucleotide sequence ID" value="NZ_CP039375.1"/>
</dbReference>
<proteinExistence type="predicted"/>
<dbReference type="GO" id="GO:0003700">
    <property type="term" value="F:DNA-binding transcription factor activity"/>
    <property type="evidence" value="ECO:0007669"/>
    <property type="project" value="InterPro"/>
</dbReference>
<dbReference type="EMBL" id="CP039375">
    <property type="protein sequence ID" value="QCD66867.1"/>
    <property type="molecule type" value="Genomic_DNA"/>
</dbReference>
<evidence type="ECO:0000313" key="3">
    <source>
        <dbReference type="EMBL" id="QCD66867.1"/>
    </source>
</evidence>
<reference evidence="3 4" key="1">
    <citation type="submission" date="2019-04" db="EMBL/GenBank/DDBJ databases">
        <title>Complete genome sequence of Arthrobacter sp. ZXY-2 associated with effective atrazine degradation and salt adaptation.</title>
        <authorList>
            <person name="Zhao X."/>
        </authorList>
    </citation>
    <scope>NUCLEOTIDE SEQUENCE [LARGE SCALE GENOMIC DNA]</scope>
    <source>
        <strain evidence="4">ZP60</strain>
    </source>
</reference>
<feature type="region of interest" description="Disordered" evidence="1">
    <location>
        <begin position="1"/>
        <end position="34"/>
    </location>
</feature>
<dbReference type="Pfam" id="PF12840">
    <property type="entry name" value="HTH_20"/>
    <property type="match status" value="1"/>
</dbReference>
<feature type="domain" description="HTH arsR-type" evidence="2">
    <location>
        <begin position="32"/>
        <end position="124"/>
    </location>
</feature>
<dbReference type="GeneID" id="42180250"/>
<sequence length="128" mass="13970">MSNFPATDCPLSGRHSEETDDATRPTVPDGQDLLELVGDPYTFDILDAIADEPMEAQEIAETTDVSQPTVYRRLRRLYRAGIVDTEVSVDGSSNHPTQFGLAVTRVTLAVEDDGIGVDVESTEERTAE</sequence>
<protein>
    <submittedName>
        <fullName evidence="3">Helix-turn-helix transcriptional regulator</fullName>
    </submittedName>
</protein>
<dbReference type="InterPro" id="IPR036390">
    <property type="entry name" value="WH_DNA-bd_sf"/>
</dbReference>
<reference evidence="3 4" key="2">
    <citation type="submission" date="2019-04" db="EMBL/GenBank/DDBJ databases">
        <authorList>
            <person name="Yang S."/>
            <person name="Wei W."/>
        </authorList>
    </citation>
    <scope>NUCLEOTIDE SEQUENCE [LARGE SCALE GENOMIC DNA]</scope>
    <source>
        <strain evidence="4">ZP60</strain>
    </source>
</reference>
<evidence type="ECO:0000313" key="4">
    <source>
        <dbReference type="Proteomes" id="UP000297053"/>
    </source>
</evidence>
<dbReference type="KEGG" id="halz:E5139_14880"/>
<accession>A0A4D6KGK0</accession>
<organism evidence="3 4">
    <name type="scientific">Halomicrobium mukohataei</name>
    <dbReference type="NCBI Taxonomy" id="57705"/>
    <lineage>
        <taxon>Archaea</taxon>
        <taxon>Methanobacteriati</taxon>
        <taxon>Methanobacteriota</taxon>
        <taxon>Stenosarchaea group</taxon>
        <taxon>Halobacteria</taxon>
        <taxon>Halobacteriales</taxon>
        <taxon>Haloarculaceae</taxon>
        <taxon>Halomicrobium</taxon>
    </lineage>
</organism>
<dbReference type="AlphaFoldDB" id="A0A4D6KGK0"/>
<evidence type="ECO:0000259" key="2">
    <source>
        <dbReference type="SMART" id="SM00418"/>
    </source>
</evidence>
<dbReference type="Proteomes" id="UP000297053">
    <property type="component" value="Chromosome"/>
</dbReference>
<evidence type="ECO:0000256" key="1">
    <source>
        <dbReference type="SAM" id="MobiDB-lite"/>
    </source>
</evidence>